<evidence type="ECO:0000256" key="6">
    <source>
        <dbReference type="ARBA" id="ARBA00022989"/>
    </source>
</evidence>
<keyword evidence="3" id="KW-1003">Cell membrane</keyword>
<keyword evidence="15" id="KW-1185">Reference proteome</keyword>
<evidence type="ECO:0000256" key="3">
    <source>
        <dbReference type="ARBA" id="ARBA00022475"/>
    </source>
</evidence>
<dbReference type="PROSITE" id="PS50259">
    <property type="entry name" value="G_PROTEIN_RECEP_F3_4"/>
    <property type="match status" value="1"/>
</dbReference>
<dbReference type="InterPro" id="IPR000068">
    <property type="entry name" value="GPCR_3_Ca_sens_rcpt-rel"/>
</dbReference>
<dbReference type="Gene3D" id="3.40.50.2300">
    <property type="match status" value="2"/>
</dbReference>
<evidence type="ECO:0000256" key="13">
    <source>
        <dbReference type="SAM" id="SignalP"/>
    </source>
</evidence>
<dbReference type="InterPro" id="IPR017979">
    <property type="entry name" value="GPCR_3_CS"/>
</dbReference>
<keyword evidence="5 13" id="KW-0732">Signal</keyword>
<feature type="transmembrane region" description="Helical" evidence="12">
    <location>
        <begin position="439"/>
        <end position="457"/>
    </location>
</feature>
<dbReference type="PRINTS" id="PR00248">
    <property type="entry name" value="GPCRMGR"/>
</dbReference>
<dbReference type="InterPro" id="IPR011500">
    <property type="entry name" value="GPCR_3_9-Cys_dom"/>
</dbReference>
<dbReference type="InterPro" id="IPR038550">
    <property type="entry name" value="GPCR_3_9-Cys_sf"/>
</dbReference>
<dbReference type="GeneID" id="129339456"/>
<proteinExistence type="inferred from homology"/>
<evidence type="ECO:0000313" key="15">
    <source>
        <dbReference type="Proteomes" id="UP001190640"/>
    </source>
</evidence>
<feature type="transmembrane region" description="Helical" evidence="12">
    <location>
        <begin position="544"/>
        <end position="565"/>
    </location>
</feature>
<dbReference type="SUPFAM" id="SSF53822">
    <property type="entry name" value="Periplasmic binding protein-like I"/>
    <property type="match status" value="2"/>
</dbReference>
<keyword evidence="9" id="KW-0675">Receptor</keyword>
<dbReference type="RefSeq" id="XP_054850011.1">
    <property type="nucleotide sequence ID" value="XM_054994036.1"/>
</dbReference>
<dbReference type="AlphaFoldDB" id="A0AA97K6V7"/>
<feature type="transmembrane region" description="Helical" evidence="12">
    <location>
        <begin position="518"/>
        <end position="538"/>
    </location>
</feature>
<keyword evidence="8 12" id="KW-0472">Membrane</keyword>
<dbReference type="GO" id="GO:0004930">
    <property type="term" value="F:G protein-coupled receptor activity"/>
    <property type="evidence" value="ECO:0007669"/>
    <property type="project" value="UniProtKB-KW"/>
</dbReference>
<organism evidence="15 16">
    <name type="scientific">Eublepharis macularius</name>
    <name type="common">Leopard gecko</name>
    <name type="synonym">Cyrtodactylus macularius</name>
    <dbReference type="NCBI Taxonomy" id="481883"/>
    <lineage>
        <taxon>Eukaryota</taxon>
        <taxon>Metazoa</taxon>
        <taxon>Chordata</taxon>
        <taxon>Craniata</taxon>
        <taxon>Vertebrata</taxon>
        <taxon>Euteleostomi</taxon>
        <taxon>Lepidosauria</taxon>
        <taxon>Squamata</taxon>
        <taxon>Bifurcata</taxon>
        <taxon>Gekkota</taxon>
        <taxon>Eublepharidae</taxon>
        <taxon>Eublepharinae</taxon>
        <taxon>Eublepharis</taxon>
    </lineage>
</organism>
<evidence type="ECO:0000256" key="11">
    <source>
        <dbReference type="ARBA" id="ARBA00023224"/>
    </source>
</evidence>
<dbReference type="PANTHER" id="PTHR24061">
    <property type="entry name" value="CALCIUM-SENSING RECEPTOR-RELATED"/>
    <property type="match status" value="1"/>
</dbReference>
<dbReference type="PROSITE" id="PS00981">
    <property type="entry name" value="G_PROTEIN_RECEP_F3_3"/>
    <property type="match status" value="1"/>
</dbReference>
<keyword evidence="4 12" id="KW-0812">Transmembrane</keyword>
<evidence type="ECO:0000256" key="1">
    <source>
        <dbReference type="ARBA" id="ARBA00004651"/>
    </source>
</evidence>
<dbReference type="Pfam" id="PF07562">
    <property type="entry name" value="NCD3G"/>
    <property type="match status" value="1"/>
</dbReference>
<feature type="chain" id="PRO_5041688837" evidence="13">
    <location>
        <begin position="19"/>
        <end position="592"/>
    </location>
</feature>
<name>A0AA97K6V7_EUBMA</name>
<dbReference type="GO" id="GO:0005886">
    <property type="term" value="C:plasma membrane"/>
    <property type="evidence" value="ECO:0007669"/>
    <property type="project" value="UniProtKB-SubCell"/>
</dbReference>
<dbReference type="InterPro" id="IPR000337">
    <property type="entry name" value="GPCR_3"/>
</dbReference>
<dbReference type="KEGG" id="emc:129339456"/>
<dbReference type="CDD" id="cd15283">
    <property type="entry name" value="7tmC_V2R_pheromone"/>
    <property type="match status" value="1"/>
</dbReference>
<reference evidence="16" key="1">
    <citation type="submission" date="2025-08" db="UniProtKB">
        <authorList>
            <consortium name="RefSeq"/>
        </authorList>
    </citation>
    <scope>IDENTIFICATION</scope>
    <source>
        <tissue evidence="16">Blood</tissue>
    </source>
</reference>
<evidence type="ECO:0000313" key="16">
    <source>
        <dbReference type="RefSeq" id="XP_054850011.1"/>
    </source>
</evidence>
<dbReference type="InterPro" id="IPR017978">
    <property type="entry name" value="GPCR_3_C"/>
</dbReference>
<feature type="transmembrane region" description="Helical" evidence="12">
    <location>
        <begin position="361"/>
        <end position="382"/>
    </location>
</feature>
<feature type="transmembrane region" description="Helical" evidence="12">
    <location>
        <begin position="324"/>
        <end position="349"/>
    </location>
</feature>
<keyword evidence="10" id="KW-0325">Glycoprotein</keyword>
<evidence type="ECO:0000256" key="8">
    <source>
        <dbReference type="ARBA" id="ARBA00023136"/>
    </source>
</evidence>
<sequence length="592" mass="66082">MELVVGLILLLLCHTVCNKHSMNFTVPEDPLPIPHKFYQPGDLVIGGIASHIFFFHSTSSFTEQPKRQLTDEPISVPKHYQYLLALAFAINEINENPNILPNITLGSHVLCGYFFGKMNYKATLSVLSTQHRFLPNFKCETQNSLISVIGGFCFETTANVATILDIYDIPQLHPFLLGISFNNSVGDTVCLDKTGEILTGFDVTNWVTFPNGSYVRVKVGRLDPRAPQGQELILNDDQIIWHRSFNQVQPTSACNDPCHPGYSKKKKEGKKFCCYDCVSCPGGMISQQKDMDSCLKCPEDQHPTKDQSNCIPKIISYLSFKEPLGIIVAVLAISFSLITVLVLGAFIQHQETPIVKANNRNITYVLLISLLLCFLCSFLFIGQPRRMTCLLRQIAFGIVFSVAISSVLAKTITVVLVFMATRPGSRVRKWIGRRTANSIILSCTFIQSCICIIWLSTSPPFPDTDMHSVNGEIILDCNEGSATMFYIILGFMGFLAIVSFIVAFLARKLPDSFNEAKFITFSMSVFCSVWLCFIPTYLSTKGKFMVAVEIFSILSSSAGLLGCIFSPKCYIIIMRPELNSKEQLIKRNNNKT</sequence>
<evidence type="ECO:0000256" key="9">
    <source>
        <dbReference type="ARBA" id="ARBA00023170"/>
    </source>
</evidence>
<comment type="subcellular location">
    <subcellularLocation>
        <location evidence="1">Cell membrane</location>
        <topology evidence="1">Multi-pass membrane protein</topology>
    </subcellularLocation>
</comment>
<keyword evidence="7" id="KW-0297">G-protein coupled receptor</keyword>
<gene>
    <name evidence="16" type="primary">LOC129339456</name>
</gene>
<evidence type="ECO:0000256" key="7">
    <source>
        <dbReference type="ARBA" id="ARBA00023040"/>
    </source>
</evidence>
<keyword evidence="11" id="KW-0807">Transducer</keyword>
<evidence type="ECO:0000256" key="10">
    <source>
        <dbReference type="ARBA" id="ARBA00023180"/>
    </source>
</evidence>
<evidence type="ECO:0000256" key="12">
    <source>
        <dbReference type="SAM" id="Phobius"/>
    </source>
</evidence>
<feature type="signal peptide" evidence="13">
    <location>
        <begin position="1"/>
        <end position="18"/>
    </location>
</feature>
<comment type="similarity">
    <text evidence="2">Belongs to the G-protein coupled receptor 3 family.</text>
</comment>
<dbReference type="PRINTS" id="PR01535">
    <property type="entry name" value="VOMERONASL2R"/>
</dbReference>
<protein>
    <submittedName>
        <fullName evidence="16">Vomeronasal type-2 receptor 26-like</fullName>
    </submittedName>
</protein>
<dbReference type="FunFam" id="2.10.50.30:FF:000002">
    <property type="entry name" value="Vomeronasal 2 receptor, h1"/>
    <property type="match status" value="1"/>
</dbReference>
<evidence type="ECO:0000256" key="2">
    <source>
        <dbReference type="ARBA" id="ARBA00007242"/>
    </source>
</evidence>
<feature type="transmembrane region" description="Helical" evidence="12">
    <location>
        <begin position="394"/>
        <end position="418"/>
    </location>
</feature>
<dbReference type="Pfam" id="PF00003">
    <property type="entry name" value="7tm_3"/>
    <property type="match status" value="1"/>
</dbReference>
<dbReference type="Proteomes" id="UP001190640">
    <property type="component" value="Chromosome 12"/>
</dbReference>
<accession>A0AA97K6V7</accession>
<dbReference type="Gene3D" id="2.10.50.30">
    <property type="entry name" value="GPCR, family 3, nine cysteines domain"/>
    <property type="match status" value="1"/>
</dbReference>
<keyword evidence="6 12" id="KW-1133">Transmembrane helix</keyword>
<dbReference type="InterPro" id="IPR004073">
    <property type="entry name" value="GPCR_3_vmron_rcpt_2"/>
</dbReference>
<evidence type="ECO:0000259" key="14">
    <source>
        <dbReference type="PROSITE" id="PS50259"/>
    </source>
</evidence>
<feature type="domain" description="G-protein coupled receptors family 3 profile" evidence="14">
    <location>
        <begin position="324"/>
        <end position="588"/>
    </location>
</feature>
<feature type="transmembrane region" description="Helical" evidence="12">
    <location>
        <begin position="484"/>
        <end position="506"/>
    </location>
</feature>
<evidence type="ECO:0000256" key="5">
    <source>
        <dbReference type="ARBA" id="ARBA00022729"/>
    </source>
</evidence>
<dbReference type="InterPro" id="IPR028082">
    <property type="entry name" value="Peripla_BP_I"/>
</dbReference>
<dbReference type="PANTHER" id="PTHR24061:SF599">
    <property type="entry name" value="G-PROTEIN COUPLED RECEPTORS FAMILY 3 PROFILE DOMAIN-CONTAINING PROTEIN"/>
    <property type="match status" value="1"/>
</dbReference>
<evidence type="ECO:0000256" key="4">
    <source>
        <dbReference type="ARBA" id="ARBA00022692"/>
    </source>
</evidence>